<feature type="region of interest" description="Disordered" evidence="1">
    <location>
        <begin position="393"/>
        <end position="484"/>
    </location>
</feature>
<protein>
    <recommendedName>
        <fullName evidence="5">TrbL/VirB6 plasmid conjugal transfer protein</fullName>
    </recommendedName>
</protein>
<feature type="compositionally biased region" description="Gly residues" evidence="1">
    <location>
        <begin position="419"/>
        <end position="443"/>
    </location>
</feature>
<feature type="transmembrane region" description="Helical" evidence="2">
    <location>
        <begin position="96"/>
        <end position="118"/>
    </location>
</feature>
<keyword evidence="4" id="KW-1185">Reference proteome</keyword>
<evidence type="ECO:0000313" key="4">
    <source>
        <dbReference type="Proteomes" id="UP001595685"/>
    </source>
</evidence>
<keyword evidence="2" id="KW-1133">Transmembrane helix</keyword>
<feature type="transmembrane region" description="Helical" evidence="2">
    <location>
        <begin position="171"/>
        <end position="194"/>
    </location>
</feature>
<dbReference type="EMBL" id="JBHRWW010000024">
    <property type="protein sequence ID" value="MFC3690460.1"/>
    <property type="molecule type" value="Genomic_DNA"/>
</dbReference>
<feature type="transmembrane region" description="Helical" evidence="2">
    <location>
        <begin position="232"/>
        <end position="251"/>
    </location>
</feature>
<dbReference type="InterPro" id="IPR045782">
    <property type="entry name" value="TrbL_3"/>
</dbReference>
<reference evidence="4" key="1">
    <citation type="journal article" date="2019" name="Int. J. Syst. Evol. Microbiol.">
        <title>The Global Catalogue of Microorganisms (GCM) 10K type strain sequencing project: providing services to taxonomists for standard genome sequencing and annotation.</title>
        <authorList>
            <consortium name="The Broad Institute Genomics Platform"/>
            <consortium name="The Broad Institute Genome Sequencing Center for Infectious Disease"/>
            <person name="Wu L."/>
            <person name="Ma J."/>
        </authorList>
    </citation>
    <scope>NUCLEOTIDE SEQUENCE [LARGE SCALE GENOMIC DNA]</scope>
    <source>
        <strain evidence="4">NCAIM B.02333</strain>
    </source>
</reference>
<feature type="region of interest" description="Disordered" evidence="1">
    <location>
        <begin position="512"/>
        <end position="539"/>
    </location>
</feature>
<evidence type="ECO:0000256" key="1">
    <source>
        <dbReference type="SAM" id="MobiDB-lite"/>
    </source>
</evidence>
<feature type="transmembrane region" description="Helical" evidence="2">
    <location>
        <begin position="63"/>
        <end position="84"/>
    </location>
</feature>
<evidence type="ECO:0000256" key="2">
    <source>
        <dbReference type="SAM" id="Phobius"/>
    </source>
</evidence>
<feature type="compositionally biased region" description="Low complexity" evidence="1">
    <location>
        <begin position="448"/>
        <end position="484"/>
    </location>
</feature>
<name>A0ABV7WLP4_9MICO</name>
<dbReference type="RefSeq" id="WP_340290916.1">
    <property type="nucleotide sequence ID" value="NZ_JBBEOI010000025.1"/>
</dbReference>
<feature type="compositionally biased region" description="Low complexity" evidence="1">
    <location>
        <begin position="512"/>
        <end position="521"/>
    </location>
</feature>
<keyword evidence="2" id="KW-0812">Transmembrane</keyword>
<proteinExistence type="predicted"/>
<feature type="transmembrane region" description="Helical" evidence="2">
    <location>
        <begin position="328"/>
        <end position="350"/>
    </location>
</feature>
<feature type="transmembrane region" description="Helical" evidence="2">
    <location>
        <begin position="138"/>
        <end position="159"/>
    </location>
</feature>
<evidence type="ECO:0008006" key="5">
    <source>
        <dbReference type="Google" id="ProtNLM"/>
    </source>
</evidence>
<feature type="compositionally biased region" description="Gly residues" evidence="1">
    <location>
        <begin position="393"/>
        <end position="403"/>
    </location>
</feature>
<evidence type="ECO:0000313" key="3">
    <source>
        <dbReference type="EMBL" id="MFC3690460.1"/>
    </source>
</evidence>
<comment type="caution">
    <text evidence="3">The sequence shown here is derived from an EMBL/GenBank/DDBJ whole genome shotgun (WGS) entry which is preliminary data.</text>
</comment>
<accession>A0ABV7WLP4</accession>
<keyword evidence="2" id="KW-0472">Membrane</keyword>
<sequence>MGDAIENMAEAVTEAFGRTVASVGTLWVNIGTPNLTASGGSATSVAPGSSAPGSAGIVTVLGYATWIGFVVAGMSLVVLGALVATRLRRGEGFAAVGRIGVVLAAVVLVGGAAGFVSALMPAGPTGVGGTVLFLQSSLWWYVAAAAAFSIVVGGVRMAWEQRAQPGLEIVRSLLTLIVVSGAGVTVVGLLVTAADSFAVWVLNNSLDCDVTGDGGCFGQSLLTLLALTTNPAAGGLGPLLIIILGLVALLASLFQIVLMVARGAMLVILTGVLPLAASATNTELGRSWFRKCVGWLIAFILYKPAAAIVYATAFQLTGTDLFRDDGSGVLAVLTGLMLLVLALFALPALMRFVTPLVGAMAAGGGGAVLAAGALAALPSGAAAVGRLASGAGSGSGGSSGGGAPPAQRVSSESTATGSSQGGSSGGPSTGAGPGGGGPGGSRGPSGPPSTGSTGAAGSTAAASGGVPAAAASAGGVSGAAAGSGAVSAGAAAGAAAGAVGLAVGAAAQAGARAGQAALSAARDVAHDSTGEGSGPDGSR</sequence>
<feature type="transmembrane region" description="Helical" evidence="2">
    <location>
        <begin position="356"/>
        <end position="377"/>
    </location>
</feature>
<feature type="transmembrane region" description="Helical" evidence="2">
    <location>
        <begin position="293"/>
        <end position="316"/>
    </location>
</feature>
<organism evidence="3 4">
    <name type="scientific">Aquipuribacter hungaricus</name>
    <dbReference type="NCBI Taxonomy" id="545624"/>
    <lineage>
        <taxon>Bacteria</taxon>
        <taxon>Bacillati</taxon>
        <taxon>Actinomycetota</taxon>
        <taxon>Actinomycetes</taxon>
        <taxon>Micrococcales</taxon>
        <taxon>Intrasporangiaceae</taxon>
        <taxon>Aquipuribacter</taxon>
    </lineage>
</organism>
<dbReference type="Pfam" id="PF19590">
    <property type="entry name" value="TrbL_3"/>
    <property type="match status" value="1"/>
</dbReference>
<dbReference type="Proteomes" id="UP001595685">
    <property type="component" value="Unassembled WGS sequence"/>
</dbReference>
<gene>
    <name evidence="3" type="ORF">ACFOLH_19090</name>
</gene>